<dbReference type="InterPro" id="IPR008274">
    <property type="entry name" value="AldOxase/xan_DH_MoCoBD1"/>
</dbReference>
<dbReference type="InterPro" id="IPR037165">
    <property type="entry name" value="AldOxase/xan_DH_Mopterin-bd_sf"/>
</dbReference>
<dbReference type="Gene3D" id="3.30.365.10">
    <property type="entry name" value="Aldehyde oxidase/xanthine dehydrogenase, molybdopterin binding domain"/>
    <property type="match status" value="4"/>
</dbReference>
<dbReference type="InterPro" id="IPR012368">
    <property type="entry name" value="OxRdtase_Mopterin-bd_su_IorB"/>
</dbReference>
<evidence type="ECO:0000313" key="3">
    <source>
        <dbReference type="Proteomes" id="UP001220395"/>
    </source>
</evidence>
<evidence type="ECO:0000313" key="2">
    <source>
        <dbReference type="EMBL" id="WCT74439.1"/>
    </source>
</evidence>
<feature type="domain" description="Aldehyde oxidase/xanthine dehydrogenase a/b hammerhead" evidence="1">
    <location>
        <begin position="220"/>
        <end position="321"/>
    </location>
</feature>
<dbReference type="SUPFAM" id="SSF54665">
    <property type="entry name" value="CO dehydrogenase molybdoprotein N-domain-like"/>
    <property type="match status" value="1"/>
</dbReference>
<dbReference type="PANTHER" id="PTHR47495">
    <property type="entry name" value="ALDEHYDE DEHYDROGENASE"/>
    <property type="match status" value="1"/>
</dbReference>
<dbReference type="Pfam" id="PF02738">
    <property type="entry name" value="MoCoBD_1"/>
    <property type="match status" value="1"/>
</dbReference>
<name>A0ABY7TRI8_9SPHN</name>
<dbReference type="PIRSF" id="PIRSF036389">
    <property type="entry name" value="IOR_B"/>
    <property type="match status" value="1"/>
</dbReference>
<dbReference type="Pfam" id="PF20256">
    <property type="entry name" value="MoCoBD_2"/>
    <property type="match status" value="2"/>
</dbReference>
<dbReference type="SMART" id="SM01008">
    <property type="entry name" value="Ald_Xan_dh_C"/>
    <property type="match status" value="1"/>
</dbReference>
<sequence length="755" mass="80731">MNSITLDRRRFILVSAAVGGGFALGIGRAVAREADPVQSGPWGPDSPHGSEFGAWIEIAPDDIVTVRVPQPEIGNGAMTQAAMTVTEELACDWGKVRVAFASIQRNHIENGVYAVGFQPFFGGHSTAAKRMAHLLQLGASARERLKAAAAARWGVSATDIAVKDSVLSHAATGRTLRFGEVAADAARIGLPAEPTPKPRGEWRLIGKASLPKLNVPAIVHGTAAYGIDVRVPGMLHAALLQCPVHGGRLKRHTPEAVRAMPGVRAIVVIDPAKSRGSPVQDKSTFGMGDTTAQSGVAVIADHYWQARQALEALPVEWDLGGGTQWADAEAIYTAARALRGKPGCEILKAAGEMAKASGTRVVEADYGTPYCENAAMEPLNATVLVTADRAEAWVATQDQQQAYWVVIDETGLPPEKVTVHQTFVGGGFGRRTQADDVRMAVAVAREFPGRPIKVIWSREETFRQGRYRTPIFARYRATLDDATGLPNAVEGDMAYVGTRQTFKLPLGYSDQPYFHGGAIPNIRLTGASLPIHILNGAWRAPCYNSHVFTLETFIDECAVAAGIDPLDYRLKLLAHWGKPWSDALRLAAEKAGWGGKLPRGEGLGIAISCWPVASIPDNGSVVATVARVAVSKAGELRVAKVDVAFDCGSIANPNAVRAQIEGGTMFGLNAALFEELTVKNGAIVEGNFDEYRMTRIHEAPAIDIHFGALSGHERMAIIGEAPTGPIQPAIGNAIFAATGRRLRRTPFTKQDMSWS</sequence>
<accession>A0ABY7TRI8</accession>
<protein>
    <submittedName>
        <fullName evidence="2">Molybdopterin-dependent oxidoreductase</fullName>
    </submittedName>
</protein>
<gene>
    <name evidence="2" type="ORF">PQ455_04195</name>
</gene>
<dbReference type="PROSITE" id="PS51318">
    <property type="entry name" value="TAT"/>
    <property type="match status" value="1"/>
</dbReference>
<dbReference type="InterPro" id="IPR006311">
    <property type="entry name" value="TAT_signal"/>
</dbReference>
<proteinExistence type="predicted"/>
<keyword evidence="3" id="KW-1185">Reference proteome</keyword>
<dbReference type="Gene3D" id="3.90.1170.50">
    <property type="entry name" value="Aldehyde oxidase/xanthine dehydrogenase, a/b hammerhead"/>
    <property type="match status" value="1"/>
</dbReference>
<dbReference type="EMBL" id="CP117411">
    <property type="protein sequence ID" value="WCT74439.1"/>
    <property type="molecule type" value="Genomic_DNA"/>
</dbReference>
<evidence type="ECO:0000259" key="1">
    <source>
        <dbReference type="SMART" id="SM01008"/>
    </source>
</evidence>
<dbReference type="PANTHER" id="PTHR47495:SF2">
    <property type="entry name" value="ALDEHYDE DEHYDROGENASE"/>
    <property type="match status" value="1"/>
</dbReference>
<reference evidence="2 3" key="1">
    <citation type="submission" date="2023-02" db="EMBL/GenBank/DDBJ databases">
        <title>Genome sequence of Sphingomonas naphthae.</title>
        <authorList>
            <person name="Kim S."/>
            <person name="Heo J."/>
            <person name="Kwon S.-W."/>
        </authorList>
    </citation>
    <scope>NUCLEOTIDE SEQUENCE [LARGE SCALE GENOMIC DNA]</scope>
    <source>
        <strain evidence="2 3">KACC 18716</strain>
    </source>
</reference>
<dbReference type="RefSeq" id="WP_273689466.1">
    <property type="nucleotide sequence ID" value="NZ_CP117411.1"/>
</dbReference>
<dbReference type="InterPro" id="IPR052516">
    <property type="entry name" value="N-heterocyclic_Hydroxylase"/>
</dbReference>
<dbReference type="InterPro" id="IPR046867">
    <property type="entry name" value="AldOxase/xan_DH_MoCoBD2"/>
</dbReference>
<dbReference type="InterPro" id="IPR036856">
    <property type="entry name" value="Ald_Oxase/Xan_DH_a/b_sf"/>
</dbReference>
<dbReference type="InterPro" id="IPR000674">
    <property type="entry name" value="Ald_Oxase/Xan_DH_a/b"/>
</dbReference>
<dbReference type="SUPFAM" id="SSF56003">
    <property type="entry name" value="Molybdenum cofactor-binding domain"/>
    <property type="match status" value="2"/>
</dbReference>
<organism evidence="2 3">
    <name type="scientific">Sphingomonas naphthae</name>
    <dbReference type="NCBI Taxonomy" id="1813468"/>
    <lineage>
        <taxon>Bacteria</taxon>
        <taxon>Pseudomonadati</taxon>
        <taxon>Pseudomonadota</taxon>
        <taxon>Alphaproteobacteria</taxon>
        <taxon>Sphingomonadales</taxon>
        <taxon>Sphingomonadaceae</taxon>
        <taxon>Sphingomonas</taxon>
    </lineage>
</organism>
<dbReference type="Proteomes" id="UP001220395">
    <property type="component" value="Chromosome"/>
</dbReference>